<name>A0A7X0MWJ3_9GAMM</name>
<comment type="similarity">
    <text evidence="1">Belongs to the YggT family.</text>
</comment>
<feature type="transmembrane region" description="Helical" evidence="2">
    <location>
        <begin position="120"/>
        <end position="144"/>
    </location>
</feature>
<feature type="transmembrane region" description="Helical" evidence="2">
    <location>
        <begin position="58"/>
        <end position="80"/>
    </location>
</feature>
<dbReference type="Proteomes" id="UP000528457">
    <property type="component" value="Unassembled WGS sequence"/>
</dbReference>
<gene>
    <name evidence="3" type="ORF">HNR48_000180</name>
</gene>
<dbReference type="PANTHER" id="PTHR33219">
    <property type="entry name" value="YLMG HOMOLOG PROTEIN 2, CHLOROPLASTIC"/>
    <property type="match status" value="1"/>
</dbReference>
<dbReference type="InterPro" id="IPR003425">
    <property type="entry name" value="CCB3/YggT"/>
</dbReference>
<keyword evidence="4" id="KW-1185">Reference proteome</keyword>
<dbReference type="PANTHER" id="PTHR33219:SF14">
    <property type="entry name" value="PROTEIN COFACTOR ASSEMBLY OF COMPLEX C SUBUNIT B CCB3, CHLOROPLASTIC-RELATED"/>
    <property type="match status" value="1"/>
</dbReference>
<dbReference type="EMBL" id="JACHHT010000001">
    <property type="protein sequence ID" value="MBB6519902.1"/>
    <property type="molecule type" value="Genomic_DNA"/>
</dbReference>
<dbReference type="FunCoup" id="A0A7X0MWJ3">
    <property type="interactions" value="90"/>
</dbReference>
<reference evidence="3 4" key="1">
    <citation type="submission" date="2020-08" db="EMBL/GenBank/DDBJ databases">
        <title>Genomic Encyclopedia of Type Strains, Phase IV (KMG-IV): sequencing the most valuable type-strain genomes for metagenomic binning, comparative biology and taxonomic classification.</title>
        <authorList>
            <person name="Goeker M."/>
        </authorList>
    </citation>
    <scope>NUCLEOTIDE SEQUENCE [LARGE SCALE GENOMIC DNA]</scope>
    <source>
        <strain evidence="3 4">DSM 22368</strain>
    </source>
</reference>
<evidence type="ECO:0000256" key="1">
    <source>
        <dbReference type="ARBA" id="ARBA00010894"/>
    </source>
</evidence>
<keyword evidence="2" id="KW-0812">Transmembrane</keyword>
<protein>
    <submittedName>
        <fullName evidence="3">YggT family protein</fullName>
    </submittedName>
</protein>
<dbReference type="Pfam" id="PF02325">
    <property type="entry name" value="CCB3_YggT"/>
    <property type="match status" value="2"/>
</dbReference>
<keyword evidence="2" id="KW-0472">Membrane</keyword>
<accession>A0A7X0MWJ3</accession>
<dbReference type="RefSeq" id="WP_166852804.1">
    <property type="nucleotide sequence ID" value="NZ_JAAONY010000001.1"/>
</dbReference>
<feature type="transmembrane region" description="Helical" evidence="2">
    <location>
        <begin position="7"/>
        <end position="29"/>
    </location>
</feature>
<sequence length="198" mass="21416">MGALNEIGLYVLQTLGSLYIALIVIRFLLQLARADFYNPVSQFLVKATNPLLLPLRKIIPGIFGLDMACIVLAIVLHWLLIQGCAAIIGAGFLNPFHVLTWAIVGLVGIILNIYKWGLLISIILSWIAPHNPNPAVLLLNQLLAPMMRPFRRLIPDMGGFDISPIFAFLVLGILGILLSSLAYEVGIGGVVASLVVGV</sequence>
<proteinExistence type="inferred from homology"/>
<evidence type="ECO:0000313" key="4">
    <source>
        <dbReference type="Proteomes" id="UP000528457"/>
    </source>
</evidence>
<dbReference type="GO" id="GO:0016020">
    <property type="term" value="C:membrane"/>
    <property type="evidence" value="ECO:0007669"/>
    <property type="project" value="InterPro"/>
</dbReference>
<keyword evidence="2" id="KW-1133">Transmembrane helix</keyword>
<comment type="caution">
    <text evidence="3">The sequence shown here is derived from an EMBL/GenBank/DDBJ whole genome shotgun (WGS) entry which is preliminary data.</text>
</comment>
<evidence type="ECO:0000313" key="3">
    <source>
        <dbReference type="EMBL" id="MBB6519902.1"/>
    </source>
</evidence>
<dbReference type="InParanoid" id="A0A7X0MWJ3"/>
<evidence type="ECO:0000256" key="2">
    <source>
        <dbReference type="SAM" id="Phobius"/>
    </source>
</evidence>
<feature type="transmembrane region" description="Helical" evidence="2">
    <location>
        <begin position="92"/>
        <end position="114"/>
    </location>
</feature>
<feature type="transmembrane region" description="Helical" evidence="2">
    <location>
        <begin position="165"/>
        <end position="183"/>
    </location>
</feature>
<dbReference type="AlphaFoldDB" id="A0A7X0MWJ3"/>
<organism evidence="3 4">
    <name type="scientific">Pseudoteredinibacter isoporae</name>
    <dbReference type="NCBI Taxonomy" id="570281"/>
    <lineage>
        <taxon>Bacteria</taxon>
        <taxon>Pseudomonadati</taxon>
        <taxon>Pseudomonadota</taxon>
        <taxon>Gammaproteobacteria</taxon>
        <taxon>Cellvibrionales</taxon>
        <taxon>Cellvibrionaceae</taxon>
        <taxon>Pseudoteredinibacter</taxon>
    </lineage>
</organism>